<gene>
    <name evidence="2" type="ORF">LCGC14_0753910</name>
</gene>
<evidence type="ECO:0000313" key="2">
    <source>
        <dbReference type="EMBL" id="KKN38391.1"/>
    </source>
</evidence>
<sequence length="200" mass="21474">MAASKNIGILILAAGASSRMGETKQLLPWEDTTLLGNAIQTAKACGTNSVTVVLGANAAIIKKQIVQSNIHTVENTEWQLGLGSSIACGTKFILQSQPNTEAILVLLADQPLIDTAYLNIMLSAYNTNAKGVATAYKNKAGVPALFPKSYFEELLTLDDDYGAKTIINNPKENFLVLEPGLKTRDIDTKSDYEDLHNTSS</sequence>
<comment type="caution">
    <text evidence="2">The sequence shown here is derived from an EMBL/GenBank/DDBJ whole genome shotgun (WGS) entry which is preliminary data.</text>
</comment>
<dbReference type="EMBL" id="LAZR01001833">
    <property type="protein sequence ID" value="KKN38391.1"/>
    <property type="molecule type" value="Genomic_DNA"/>
</dbReference>
<dbReference type="PANTHER" id="PTHR43777:SF1">
    <property type="entry name" value="MOLYBDENUM COFACTOR CYTIDYLYLTRANSFERASE"/>
    <property type="match status" value="1"/>
</dbReference>
<evidence type="ECO:0000259" key="1">
    <source>
        <dbReference type="Pfam" id="PF12804"/>
    </source>
</evidence>
<dbReference type="CDD" id="cd04182">
    <property type="entry name" value="GT_2_like_f"/>
    <property type="match status" value="1"/>
</dbReference>
<name>A0A0F9SNC5_9ZZZZ</name>
<proteinExistence type="predicted"/>
<dbReference type="InterPro" id="IPR029044">
    <property type="entry name" value="Nucleotide-diphossugar_trans"/>
</dbReference>
<organism evidence="2">
    <name type="scientific">marine sediment metagenome</name>
    <dbReference type="NCBI Taxonomy" id="412755"/>
    <lineage>
        <taxon>unclassified sequences</taxon>
        <taxon>metagenomes</taxon>
        <taxon>ecological metagenomes</taxon>
    </lineage>
</organism>
<dbReference type="GO" id="GO:0016779">
    <property type="term" value="F:nucleotidyltransferase activity"/>
    <property type="evidence" value="ECO:0007669"/>
    <property type="project" value="UniProtKB-ARBA"/>
</dbReference>
<feature type="domain" description="MobA-like NTP transferase" evidence="1">
    <location>
        <begin position="10"/>
        <end position="169"/>
    </location>
</feature>
<protein>
    <recommendedName>
        <fullName evidence="1">MobA-like NTP transferase domain-containing protein</fullName>
    </recommendedName>
</protein>
<dbReference type="AlphaFoldDB" id="A0A0F9SNC5"/>
<dbReference type="PANTHER" id="PTHR43777">
    <property type="entry name" value="MOLYBDENUM COFACTOR CYTIDYLYLTRANSFERASE"/>
    <property type="match status" value="1"/>
</dbReference>
<reference evidence="2" key="1">
    <citation type="journal article" date="2015" name="Nature">
        <title>Complex archaea that bridge the gap between prokaryotes and eukaryotes.</title>
        <authorList>
            <person name="Spang A."/>
            <person name="Saw J.H."/>
            <person name="Jorgensen S.L."/>
            <person name="Zaremba-Niedzwiedzka K."/>
            <person name="Martijn J."/>
            <person name="Lind A.E."/>
            <person name="van Eijk R."/>
            <person name="Schleper C."/>
            <person name="Guy L."/>
            <person name="Ettema T.J."/>
        </authorList>
    </citation>
    <scope>NUCLEOTIDE SEQUENCE</scope>
</reference>
<dbReference type="Gene3D" id="3.90.550.10">
    <property type="entry name" value="Spore Coat Polysaccharide Biosynthesis Protein SpsA, Chain A"/>
    <property type="match status" value="1"/>
</dbReference>
<dbReference type="InterPro" id="IPR025877">
    <property type="entry name" value="MobA-like_NTP_Trfase"/>
</dbReference>
<dbReference type="Pfam" id="PF12804">
    <property type="entry name" value="NTP_transf_3"/>
    <property type="match status" value="1"/>
</dbReference>
<accession>A0A0F9SNC5</accession>
<dbReference type="SUPFAM" id="SSF53448">
    <property type="entry name" value="Nucleotide-diphospho-sugar transferases"/>
    <property type="match status" value="1"/>
</dbReference>